<dbReference type="PROSITE" id="PS50189">
    <property type="entry name" value="NTR"/>
    <property type="match status" value="1"/>
</dbReference>
<feature type="domain" description="NTR" evidence="5">
    <location>
        <begin position="31"/>
        <end position="193"/>
    </location>
</feature>
<feature type="compositionally biased region" description="Low complexity" evidence="4">
    <location>
        <begin position="71"/>
        <end position="88"/>
    </location>
</feature>
<feature type="region of interest" description="Disordered" evidence="4">
    <location>
        <begin position="62"/>
        <end position="88"/>
    </location>
</feature>
<dbReference type="EMBL" id="JBEHCU010012313">
    <property type="protein sequence ID" value="KAL1375655.1"/>
    <property type="molecule type" value="Genomic_DNA"/>
</dbReference>
<dbReference type="Proteomes" id="UP001562425">
    <property type="component" value="Unassembled WGS sequence"/>
</dbReference>
<dbReference type="CDD" id="cd03579">
    <property type="entry name" value="NTR_netrin-1_like"/>
    <property type="match status" value="1"/>
</dbReference>
<keyword evidence="7" id="KW-1185">Reference proteome</keyword>
<reference evidence="6 7" key="1">
    <citation type="submission" date="2024-05" db="EMBL/GenBank/DDBJ databases">
        <title>Culex pipiens pipiens assembly and annotation.</title>
        <authorList>
            <person name="Alout H."/>
            <person name="Durand T."/>
        </authorList>
    </citation>
    <scope>NUCLEOTIDE SEQUENCE [LARGE SCALE GENOMIC DNA]</scope>
    <source>
        <strain evidence="6">HA-2024</strain>
        <tissue evidence="6">Whole body</tissue>
    </source>
</reference>
<dbReference type="SUPFAM" id="SSF50242">
    <property type="entry name" value="TIMP-like"/>
    <property type="match status" value="1"/>
</dbReference>
<dbReference type="InterPro" id="IPR018933">
    <property type="entry name" value="Netrin_module_non-TIMP"/>
</dbReference>
<gene>
    <name evidence="6" type="ORF">pipiens_017371</name>
</gene>
<dbReference type="InterPro" id="IPR008993">
    <property type="entry name" value="TIMP-like_OB-fold"/>
</dbReference>
<evidence type="ECO:0000256" key="2">
    <source>
        <dbReference type="ARBA" id="ARBA00022525"/>
    </source>
</evidence>
<keyword evidence="2" id="KW-0964">Secreted</keyword>
<dbReference type="Pfam" id="PF01759">
    <property type="entry name" value="NTR"/>
    <property type="match status" value="1"/>
</dbReference>
<proteinExistence type="predicted"/>
<comment type="caution">
    <text evidence="6">The sequence shown here is derived from an EMBL/GenBank/DDBJ whole genome shotgun (WGS) entry which is preliminary data.</text>
</comment>
<keyword evidence="3" id="KW-1015">Disulfide bond</keyword>
<evidence type="ECO:0000259" key="5">
    <source>
        <dbReference type="PROSITE" id="PS50189"/>
    </source>
</evidence>
<sequence>MYHPRKGVRDNGQDEDGDTIEEEEVESDLKCGKCRIGTKRLNLNKFCKRDYVIMAKVTAKDTKPDNGNLKSSSSSITTNTNSQNSYSHSSDATAVVKFTLSVQKVFKRSPSPGSPLSVALRRSSQHVTLVVDVQDLECRCPKIRVNKSYLILGRDTEGPPGALGIGPRSIVIEWRDEWHRRLRKFQRQAVHTCHH</sequence>
<evidence type="ECO:0000256" key="4">
    <source>
        <dbReference type="SAM" id="MobiDB-lite"/>
    </source>
</evidence>
<evidence type="ECO:0000256" key="3">
    <source>
        <dbReference type="ARBA" id="ARBA00023157"/>
    </source>
</evidence>
<feature type="compositionally biased region" description="Acidic residues" evidence="4">
    <location>
        <begin position="13"/>
        <end position="24"/>
    </location>
</feature>
<dbReference type="AlphaFoldDB" id="A0ABD1CGY0"/>
<dbReference type="Gene3D" id="2.40.50.120">
    <property type="match status" value="1"/>
</dbReference>
<evidence type="ECO:0000313" key="7">
    <source>
        <dbReference type="Proteomes" id="UP001562425"/>
    </source>
</evidence>
<organism evidence="6 7">
    <name type="scientific">Culex pipiens pipiens</name>
    <name type="common">Northern house mosquito</name>
    <dbReference type="NCBI Taxonomy" id="38569"/>
    <lineage>
        <taxon>Eukaryota</taxon>
        <taxon>Metazoa</taxon>
        <taxon>Ecdysozoa</taxon>
        <taxon>Arthropoda</taxon>
        <taxon>Hexapoda</taxon>
        <taxon>Insecta</taxon>
        <taxon>Pterygota</taxon>
        <taxon>Neoptera</taxon>
        <taxon>Endopterygota</taxon>
        <taxon>Diptera</taxon>
        <taxon>Nematocera</taxon>
        <taxon>Culicoidea</taxon>
        <taxon>Culicidae</taxon>
        <taxon>Culicinae</taxon>
        <taxon>Culicini</taxon>
        <taxon>Culex</taxon>
        <taxon>Culex</taxon>
    </lineage>
</organism>
<dbReference type="InterPro" id="IPR001134">
    <property type="entry name" value="Netrin_domain"/>
</dbReference>
<accession>A0ABD1CGY0</accession>
<evidence type="ECO:0000256" key="1">
    <source>
        <dbReference type="ARBA" id="ARBA00004613"/>
    </source>
</evidence>
<name>A0ABD1CGY0_CULPP</name>
<protein>
    <recommendedName>
        <fullName evidence="5">NTR domain-containing protein</fullName>
    </recommendedName>
</protein>
<feature type="region of interest" description="Disordered" evidence="4">
    <location>
        <begin position="1"/>
        <end position="24"/>
    </location>
</feature>
<dbReference type="GO" id="GO:0005576">
    <property type="term" value="C:extracellular region"/>
    <property type="evidence" value="ECO:0007669"/>
    <property type="project" value="UniProtKB-SubCell"/>
</dbReference>
<dbReference type="SMART" id="SM00643">
    <property type="entry name" value="C345C"/>
    <property type="match status" value="1"/>
</dbReference>
<evidence type="ECO:0000313" key="6">
    <source>
        <dbReference type="EMBL" id="KAL1375655.1"/>
    </source>
</evidence>
<comment type="subcellular location">
    <subcellularLocation>
        <location evidence="1">Secreted</location>
    </subcellularLocation>
</comment>